<dbReference type="AlphaFoldDB" id="A0A1I7ZG58"/>
<dbReference type="SUPFAM" id="SSF48371">
    <property type="entry name" value="ARM repeat"/>
    <property type="match status" value="1"/>
</dbReference>
<dbReference type="InterPro" id="IPR011989">
    <property type="entry name" value="ARM-like"/>
</dbReference>
<evidence type="ECO:0000313" key="2">
    <source>
        <dbReference type="Proteomes" id="UP000095287"/>
    </source>
</evidence>
<name>A0A1I7ZG58_9BILA</name>
<accession>A0A1I7ZG58</accession>
<keyword evidence="2" id="KW-1185">Reference proteome</keyword>
<feature type="compositionally biased region" description="Polar residues" evidence="1">
    <location>
        <begin position="10"/>
        <end position="21"/>
    </location>
</feature>
<protein>
    <submittedName>
        <fullName evidence="3">Kinesin-associated protein</fullName>
    </submittedName>
</protein>
<dbReference type="Proteomes" id="UP000095287">
    <property type="component" value="Unplaced"/>
</dbReference>
<reference evidence="3" key="1">
    <citation type="submission" date="2016-11" db="UniProtKB">
        <authorList>
            <consortium name="WormBaseParasite"/>
        </authorList>
    </citation>
    <scope>IDENTIFICATION</scope>
</reference>
<evidence type="ECO:0000313" key="3">
    <source>
        <dbReference type="WBParaSite" id="L893_g26202.t1"/>
    </source>
</evidence>
<proteinExistence type="predicted"/>
<sequence length="658" mass="74419">MMTGHDPFSSRASTCSTQANENVDPEKTRQMASELIPLMEDEDDEVRQRATQSFYKLMAKKDRSGQSCLMELPYGEKKKLFEVLVAGVQRSVRALHQCPNQDKGRLETELHLILRILQYVGNIPKALEPFGELTEETGGRATHAIFQAIPAYKDGKPLDAEEQMKLIVIFLFLHSILESSEHCRRSCRHVPVVRKFMEILNRLLVPPRYVSLRLKKVIYACLRLIILRNEDLLKEAVNRGIVENLLKSLDDAVHPNVVSDPKASRHATALQLAVLESLVAIMKGSKNKGISDRAAFSEDVLGRFLRNDGFRKTARYIISVSPKTSESALLCLCYTAHLKELRNQNLRDPANYLLELLKRLTNDICNMRVDPEGKAQKKITGILNKALSPLASISQVKEVKEQLSQTDIVPTCLNCIEQVQKVNNSDVTEIIESCLIILTNLLNANNQHSAQVRAELLHAKNGPVVLLDQLSYGDLSNKKRAIKILCGLNEDVSALYSTFSSDGQWNFATALYYGIDKHSSSDEACTAHREHFGRRCPDQDEYLKFAFNFLRTLCMQSLEFASDFANYLKKRNIIEYLYRCTNEALHMPIVEFAQTIVSREPQIGIYLRSNDLFKNYLENRAKKQDALGIKCLELLGLLSQTFLSSELSNAIEFASFAE</sequence>
<dbReference type="WBParaSite" id="L893_g26202.t1">
    <property type="protein sequence ID" value="L893_g26202.t1"/>
    <property type="gene ID" value="L893_g26202"/>
</dbReference>
<dbReference type="Gene3D" id="1.25.10.10">
    <property type="entry name" value="Leucine-rich Repeat Variant"/>
    <property type="match status" value="1"/>
</dbReference>
<evidence type="ECO:0000256" key="1">
    <source>
        <dbReference type="SAM" id="MobiDB-lite"/>
    </source>
</evidence>
<dbReference type="InterPro" id="IPR016024">
    <property type="entry name" value="ARM-type_fold"/>
</dbReference>
<organism evidence="2 3">
    <name type="scientific">Steinernema glaseri</name>
    <dbReference type="NCBI Taxonomy" id="37863"/>
    <lineage>
        <taxon>Eukaryota</taxon>
        <taxon>Metazoa</taxon>
        <taxon>Ecdysozoa</taxon>
        <taxon>Nematoda</taxon>
        <taxon>Chromadorea</taxon>
        <taxon>Rhabditida</taxon>
        <taxon>Tylenchina</taxon>
        <taxon>Panagrolaimomorpha</taxon>
        <taxon>Strongyloidoidea</taxon>
        <taxon>Steinernematidae</taxon>
        <taxon>Steinernema</taxon>
    </lineage>
</organism>
<feature type="region of interest" description="Disordered" evidence="1">
    <location>
        <begin position="1"/>
        <end position="28"/>
    </location>
</feature>